<keyword evidence="1" id="KW-0812">Transmembrane</keyword>
<feature type="transmembrane region" description="Helical" evidence="1">
    <location>
        <begin position="125"/>
        <end position="142"/>
    </location>
</feature>
<evidence type="ECO:0000256" key="1">
    <source>
        <dbReference type="SAM" id="Phobius"/>
    </source>
</evidence>
<evidence type="ECO:0000313" key="4">
    <source>
        <dbReference type="Proteomes" id="UP000284731"/>
    </source>
</evidence>
<feature type="transmembrane region" description="Helical" evidence="1">
    <location>
        <begin position="69"/>
        <end position="87"/>
    </location>
</feature>
<dbReference type="Pfam" id="PF04892">
    <property type="entry name" value="VanZ"/>
    <property type="match status" value="1"/>
</dbReference>
<name>A0A412PCQ9_9FIRM</name>
<dbReference type="NCBIfam" id="NF037970">
    <property type="entry name" value="vanZ_1"/>
    <property type="match status" value="1"/>
</dbReference>
<reference evidence="3 4" key="1">
    <citation type="submission" date="2018-08" db="EMBL/GenBank/DDBJ databases">
        <title>A genome reference for cultivated species of the human gut microbiota.</title>
        <authorList>
            <person name="Zou Y."/>
            <person name="Xue W."/>
            <person name="Luo G."/>
        </authorList>
    </citation>
    <scope>NUCLEOTIDE SEQUENCE [LARGE SCALE GENOMIC DNA]</scope>
    <source>
        <strain evidence="3 4">AF18-46</strain>
    </source>
</reference>
<evidence type="ECO:0000259" key="2">
    <source>
        <dbReference type="Pfam" id="PF04892"/>
    </source>
</evidence>
<feature type="domain" description="VanZ-like" evidence="2">
    <location>
        <begin position="13"/>
        <end position="141"/>
    </location>
</feature>
<comment type="caution">
    <text evidence="3">The sequence shown here is derived from an EMBL/GenBank/DDBJ whole genome shotgun (WGS) entry which is preliminary data.</text>
</comment>
<organism evidence="3 4">
    <name type="scientific">Solobacterium moorei</name>
    <dbReference type="NCBI Taxonomy" id="102148"/>
    <lineage>
        <taxon>Bacteria</taxon>
        <taxon>Bacillati</taxon>
        <taxon>Bacillota</taxon>
        <taxon>Erysipelotrichia</taxon>
        <taxon>Erysipelotrichales</taxon>
        <taxon>Erysipelotrichaceae</taxon>
        <taxon>Solobacterium</taxon>
    </lineage>
</organism>
<feature type="transmembrane region" description="Helical" evidence="1">
    <location>
        <begin position="6"/>
        <end position="23"/>
    </location>
</feature>
<sequence length="147" mass="17407">MKDNRIKNIILWTIVIAYTLWIFHNSAQTGKVSANLSQTLSYRIYDCLQFLHFMPFQLFHTLIRKFAHFSEYTLLGILVSTVSSYTIQERRQKLVIILWMVLTPLIDEGIQYFTPGRSAELRDCFIDMCGYSFGFLIMYLINKWKTK</sequence>
<dbReference type="Proteomes" id="UP000284731">
    <property type="component" value="Unassembled WGS sequence"/>
</dbReference>
<keyword evidence="1" id="KW-1133">Transmembrane helix</keyword>
<dbReference type="InterPro" id="IPR006976">
    <property type="entry name" value="VanZ-like"/>
</dbReference>
<proteinExistence type="predicted"/>
<feature type="transmembrane region" description="Helical" evidence="1">
    <location>
        <begin position="94"/>
        <end position="113"/>
    </location>
</feature>
<protein>
    <recommendedName>
        <fullName evidence="2">VanZ-like domain-containing protein</fullName>
    </recommendedName>
</protein>
<accession>A0A412PCQ9</accession>
<dbReference type="AlphaFoldDB" id="A0A412PCQ9"/>
<evidence type="ECO:0000313" key="3">
    <source>
        <dbReference type="EMBL" id="RGT54970.1"/>
    </source>
</evidence>
<dbReference type="EMBL" id="QRWX01000003">
    <property type="protein sequence ID" value="RGT54970.1"/>
    <property type="molecule type" value="Genomic_DNA"/>
</dbReference>
<dbReference type="RefSeq" id="WP_118765026.1">
    <property type="nucleotide sequence ID" value="NZ_CABJCF010000003.1"/>
</dbReference>
<gene>
    <name evidence="3" type="ORF">DWX20_07320</name>
</gene>
<keyword evidence="1" id="KW-0472">Membrane</keyword>